<accession>A0AAJ7XEQ0</accession>
<keyword evidence="1" id="KW-0175">Coiled coil</keyword>
<gene>
    <name evidence="3" type="primary">LOC116954767</name>
</gene>
<dbReference type="Proteomes" id="UP001318040">
    <property type="component" value="Chromosome 56"/>
</dbReference>
<evidence type="ECO:0000313" key="2">
    <source>
        <dbReference type="Proteomes" id="UP001318040"/>
    </source>
</evidence>
<dbReference type="AlphaFoldDB" id="A0AAJ7XEQ0"/>
<sequence>MRDADASPGGGASRIQIAGTMAAETTRGAGGALGVLQEAEALLGAAWGGHDEGSREEVATAPAGVAYERSMWELRTVKRCFMARYANHHMVKFLCGDEDRRLMDAAKIGAELAATQREVKRLKGACGRVEEAVGVAADALCDNLERLEVARDALRVRLAARSADANPNNGGKVNKEEIQKRVEKLRVAEESLQLQREAIARYRVLLAAADSELAQANETAARQGRQLAEREWEVRASQLLQGLCDIRLLPGATEEALSVEMTLRKAAPLRLDLSLHPDGTVSDVQTSRVVLGIEDLCDGGRGVGKVSSVLAEIRRRYEGQAALVAEVQRLQSRFAVDWRESERQMRVLLGATASVVCTLHAPPGYPATGSGATLLSVTGAEPRPDISTLRPPQDSPTLTDWLAHLQQLFA</sequence>
<evidence type="ECO:0000313" key="3">
    <source>
        <dbReference type="RefSeq" id="XP_032831442.1"/>
    </source>
</evidence>
<name>A0AAJ7XEQ0_PETMA</name>
<feature type="coiled-coil region" evidence="1">
    <location>
        <begin position="112"/>
        <end position="226"/>
    </location>
</feature>
<keyword evidence="2" id="KW-1185">Reference proteome</keyword>
<dbReference type="KEGG" id="pmrn:116954767"/>
<evidence type="ECO:0000256" key="1">
    <source>
        <dbReference type="SAM" id="Coils"/>
    </source>
</evidence>
<organism evidence="2 3">
    <name type="scientific">Petromyzon marinus</name>
    <name type="common">Sea lamprey</name>
    <dbReference type="NCBI Taxonomy" id="7757"/>
    <lineage>
        <taxon>Eukaryota</taxon>
        <taxon>Metazoa</taxon>
        <taxon>Chordata</taxon>
        <taxon>Craniata</taxon>
        <taxon>Vertebrata</taxon>
        <taxon>Cyclostomata</taxon>
        <taxon>Hyperoartia</taxon>
        <taxon>Petromyzontiformes</taxon>
        <taxon>Petromyzontidae</taxon>
        <taxon>Petromyzon</taxon>
    </lineage>
</organism>
<protein>
    <submittedName>
        <fullName evidence="3">Uncharacterized protein LOC116954767</fullName>
    </submittedName>
</protein>
<dbReference type="RefSeq" id="XP_032831442.1">
    <property type="nucleotide sequence ID" value="XM_032975551.1"/>
</dbReference>
<reference evidence="3" key="1">
    <citation type="submission" date="2025-08" db="UniProtKB">
        <authorList>
            <consortium name="RefSeq"/>
        </authorList>
    </citation>
    <scope>IDENTIFICATION</scope>
    <source>
        <tissue evidence="3">Sperm</tissue>
    </source>
</reference>
<proteinExistence type="predicted"/>